<dbReference type="Proteomes" id="UP000053029">
    <property type="component" value="Unassembled WGS sequence"/>
</dbReference>
<dbReference type="GO" id="GO:0030697">
    <property type="term" value="F:tRNA (uracil(54)-C5)-methyltransferase activity, S-adenosyl methionine-dependent"/>
    <property type="evidence" value="ECO:0007669"/>
    <property type="project" value="InterPro"/>
</dbReference>
<dbReference type="AlphaFoldDB" id="A0A0D2H6E0"/>
<dbReference type="PANTHER" id="PTHR11061">
    <property type="entry name" value="RNA M5U METHYLTRANSFERASE"/>
    <property type="match status" value="1"/>
</dbReference>
<dbReference type="CDD" id="cd02440">
    <property type="entry name" value="AdoMet_MTases"/>
    <property type="match status" value="1"/>
</dbReference>
<keyword evidence="2 4" id="KW-0808">Transferase</keyword>
<feature type="active site" description="Nucleophile" evidence="4">
    <location>
        <position position="677"/>
    </location>
</feature>
<feature type="compositionally biased region" description="Basic and acidic residues" evidence="6">
    <location>
        <begin position="127"/>
        <end position="152"/>
    </location>
</feature>
<protein>
    <recommendedName>
        <fullName evidence="9">TRAM domain-containing protein</fullName>
    </recommendedName>
</protein>
<dbReference type="GO" id="GO:0008033">
    <property type="term" value="P:tRNA processing"/>
    <property type="evidence" value="ECO:0007669"/>
    <property type="project" value="InterPro"/>
</dbReference>
<dbReference type="PROSITE" id="PS51622">
    <property type="entry name" value="SAM_MT_RNA_M5U_2"/>
    <property type="match status" value="1"/>
</dbReference>
<feature type="binding site" evidence="4">
    <location>
        <position position="562"/>
    </location>
    <ligand>
        <name>S-adenosyl-L-methionine</name>
        <dbReference type="ChEBI" id="CHEBI:59789"/>
    </ligand>
</feature>
<dbReference type="InterPro" id="IPR029063">
    <property type="entry name" value="SAM-dependent_MTases_sf"/>
</dbReference>
<evidence type="ECO:0000256" key="6">
    <source>
        <dbReference type="SAM" id="MobiDB-lite"/>
    </source>
</evidence>
<name>A0A0D2H6E0_9EURO</name>
<dbReference type="GeneID" id="25301306"/>
<keyword evidence="8" id="KW-1185">Reference proteome</keyword>
<dbReference type="RefSeq" id="XP_013290228.1">
    <property type="nucleotide sequence ID" value="XM_013434774.1"/>
</dbReference>
<evidence type="ECO:0000256" key="1">
    <source>
        <dbReference type="ARBA" id="ARBA00022603"/>
    </source>
</evidence>
<dbReference type="Pfam" id="PF05958">
    <property type="entry name" value="tRNA_U5-meth_tr"/>
    <property type="match status" value="1"/>
</dbReference>
<dbReference type="Gene3D" id="3.40.50.150">
    <property type="entry name" value="Vaccinia Virus protein VP39"/>
    <property type="match status" value="2"/>
</dbReference>
<dbReference type="VEuPathDB" id="FungiDB:Z517_01816"/>
<proteinExistence type="inferred from homology"/>
<feature type="active site" evidence="5">
    <location>
        <position position="677"/>
    </location>
</feature>
<evidence type="ECO:0000313" key="7">
    <source>
        <dbReference type="EMBL" id="KIW86420.1"/>
    </source>
</evidence>
<evidence type="ECO:0008006" key="9">
    <source>
        <dbReference type="Google" id="ProtNLM"/>
    </source>
</evidence>
<feature type="region of interest" description="Disordered" evidence="6">
    <location>
        <begin position="127"/>
        <end position="168"/>
    </location>
</feature>
<dbReference type="GO" id="GO:0009451">
    <property type="term" value="P:RNA modification"/>
    <property type="evidence" value="ECO:0007669"/>
    <property type="project" value="UniProtKB-ARBA"/>
</dbReference>
<dbReference type="HOGENOM" id="CLU_014689_3_0_1"/>
<evidence type="ECO:0000256" key="3">
    <source>
        <dbReference type="ARBA" id="ARBA00022691"/>
    </source>
</evidence>
<dbReference type="InterPro" id="IPR025795">
    <property type="entry name" value="tRNA_(uracil-5-)_MeTrfase"/>
</dbReference>
<dbReference type="InterPro" id="IPR030391">
    <property type="entry name" value="MeTrfase_TrmA_CS"/>
</dbReference>
<evidence type="ECO:0000313" key="8">
    <source>
        <dbReference type="Proteomes" id="UP000053029"/>
    </source>
</evidence>
<reference evidence="7 8" key="1">
    <citation type="submission" date="2015-01" db="EMBL/GenBank/DDBJ databases">
        <title>The Genome Sequence of Fonsecaea pedrosoi CBS 271.37.</title>
        <authorList>
            <consortium name="The Broad Institute Genomics Platform"/>
            <person name="Cuomo C."/>
            <person name="de Hoog S."/>
            <person name="Gorbushina A."/>
            <person name="Stielow B."/>
            <person name="Teixiera M."/>
            <person name="Abouelleil A."/>
            <person name="Chapman S.B."/>
            <person name="Priest M."/>
            <person name="Young S.K."/>
            <person name="Wortman J."/>
            <person name="Nusbaum C."/>
            <person name="Birren B."/>
        </authorList>
    </citation>
    <scope>NUCLEOTIDE SEQUENCE [LARGE SCALE GENOMIC DNA]</scope>
    <source>
        <strain evidence="7 8">CBS 271.37</strain>
    </source>
</reference>
<feature type="binding site" evidence="4">
    <location>
        <position position="650"/>
    </location>
    <ligand>
        <name>S-adenosyl-L-methionine</name>
        <dbReference type="ChEBI" id="CHEBI:59789"/>
    </ligand>
</feature>
<feature type="region of interest" description="Disordered" evidence="6">
    <location>
        <begin position="87"/>
        <end position="109"/>
    </location>
</feature>
<dbReference type="SUPFAM" id="SSF53335">
    <property type="entry name" value="S-adenosyl-L-methionine-dependent methyltransferases"/>
    <property type="match status" value="1"/>
</dbReference>
<feature type="region of interest" description="Disordered" evidence="6">
    <location>
        <begin position="304"/>
        <end position="325"/>
    </location>
</feature>
<organism evidence="7 8">
    <name type="scientific">Fonsecaea pedrosoi CBS 271.37</name>
    <dbReference type="NCBI Taxonomy" id="1442368"/>
    <lineage>
        <taxon>Eukaryota</taxon>
        <taxon>Fungi</taxon>
        <taxon>Dikarya</taxon>
        <taxon>Ascomycota</taxon>
        <taxon>Pezizomycotina</taxon>
        <taxon>Eurotiomycetes</taxon>
        <taxon>Chaetothyriomycetidae</taxon>
        <taxon>Chaetothyriales</taxon>
        <taxon>Herpotrichiellaceae</taxon>
        <taxon>Fonsecaea</taxon>
    </lineage>
</organism>
<dbReference type="GO" id="GO:0032259">
    <property type="term" value="P:methylation"/>
    <property type="evidence" value="ECO:0007669"/>
    <property type="project" value="UniProtKB-KW"/>
</dbReference>
<dbReference type="InterPro" id="IPR012340">
    <property type="entry name" value="NA-bd_OB-fold"/>
</dbReference>
<sequence length="730" mass="80135">MFLSRSFSRAPGYPASSSSSSSFFVRQPGANITAIRRTSSSVEFFQPFNRSSGRDDRRLPRQQGYKEVYNAASIAARMDKLNNRGPMARAKRHRLQQQRSQLQDGTPDQVLTIEAESLLLLRKERRESNGDDGHDGPDHDGQVGGQEGDRRHPTTSSSSRNSHQVEAHTEVELEIEELSSTGDGLSYAPGTKDLIYVVPFAVPGDRILAKTFPQKEVNPLWSRVDFVKLLRPSPRREGVTPGCQYFGTCSGCQLQMLPYTEQLAHKKTIVEKAFKHFSNLDPSRIPPVDDTMGSPLQYGYRTKLTPHYSGGSKSKPFRQGDDPPPLGFMRKNSPRILDIEQCPIGTPILNEGLKIERRKMHESFWKSKTGATVLLRESTRREMVSPTADSSNEKPLLAAESSSTRDVGGDGAGEEGEIIKAPLPGSIHDLSSLPLAYSGDPVSTELSFPSPTTPQITYTYPLFRDIKTYTSDHKAVTTEHIGPYTFTTRANSFFQNNNSILPIFLSYIRENLLPKTPAADSAPAAESVTAPTASSSVSWVPGNNHHQPEAQPAKIKYLLDAYCGSGLFSIALAPYFSSVLGIDIDALSISCARDNANLNHRANSRPKQGGTTTASDATEVSSNTGFIAADAQALFTDVPFPPSQTLLVIDPPRKGASPDFLQQLCTFGPRRVVYVSCNVHTQARDVGMLVAGFGGGRWRYDIEKLGGFDFFPQTGHVEGVCFLNRAERQS</sequence>
<dbReference type="PANTHER" id="PTHR11061:SF30">
    <property type="entry name" value="TRNA (URACIL(54)-C(5))-METHYLTRANSFERASE"/>
    <property type="match status" value="1"/>
</dbReference>
<dbReference type="FunFam" id="2.40.50.140:FF:000201">
    <property type="entry name" value="TRM2p tRNA methyltransferase"/>
    <property type="match status" value="1"/>
</dbReference>
<gene>
    <name evidence="7" type="ORF">Z517_01816</name>
</gene>
<dbReference type="SUPFAM" id="SSF50249">
    <property type="entry name" value="Nucleic acid-binding proteins"/>
    <property type="match status" value="1"/>
</dbReference>
<dbReference type="PROSITE" id="PS01230">
    <property type="entry name" value="TRMA_1"/>
    <property type="match status" value="1"/>
</dbReference>
<dbReference type="InterPro" id="IPR030390">
    <property type="entry name" value="MeTrfase_TrmA_AS"/>
</dbReference>
<dbReference type="InterPro" id="IPR010280">
    <property type="entry name" value="U5_MeTrfase_fam"/>
</dbReference>
<evidence type="ECO:0000256" key="5">
    <source>
        <dbReference type="PROSITE-ProRule" id="PRU10015"/>
    </source>
</evidence>
<dbReference type="PROSITE" id="PS01231">
    <property type="entry name" value="TRMA_2"/>
    <property type="match status" value="1"/>
</dbReference>
<dbReference type="PROSITE" id="PS51687">
    <property type="entry name" value="SAM_MT_RNA_M5U"/>
    <property type="match status" value="1"/>
</dbReference>
<evidence type="ECO:0000256" key="2">
    <source>
        <dbReference type="ARBA" id="ARBA00022679"/>
    </source>
</evidence>
<feature type="region of interest" description="Disordered" evidence="6">
    <location>
        <begin position="380"/>
        <end position="412"/>
    </location>
</feature>
<keyword evidence="1 4" id="KW-0489">Methyltransferase</keyword>
<dbReference type="Gene3D" id="2.40.50.140">
    <property type="entry name" value="Nucleic acid-binding proteins"/>
    <property type="match status" value="1"/>
</dbReference>
<evidence type="ECO:0000256" key="4">
    <source>
        <dbReference type="PROSITE-ProRule" id="PRU01024"/>
    </source>
</evidence>
<comment type="similarity">
    <text evidence="4">Belongs to the class I-like SAM-binding methyltransferase superfamily. RNA M5U methyltransferase family.</text>
</comment>
<feature type="region of interest" description="Disordered" evidence="6">
    <location>
        <begin position="1"/>
        <end position="24"/>
    </location>
</feature>
<dbReference type="STRING" id="1442368.A0A0D2H6E0"/>
<dbReference type="EMBL" id="KN846969">
    <property type="protein sequence ID" value="KIW86420.1"/>
    <property type="molecule type" value="Genomic_DNA"/>
</dbReference>
<feature type="binding site" evidence="4">
    <location>
        <position position="583"/>
    </location>
    <ligand>
        <name>S-adenosyl-L-methionine</name>
        <dbReference type="ChEBI" id="CHEBI:59789"/>
    </ligand>
</feature>
<keyword evidence="3 4" id="KW-0949">S-adenosyl-L-methionine</keyword>
<accession>A0A0D2H6E0</accession>
<dbReference type="OrthoDB" id="10250660at2759"/>
<feature type="binding site" evidence="4">
    <location>
        <position position="495"/>
    </location>
    <ligand>
        <name>S-adenosyl-L-methionine</name>
        <dbReference type="ChEBI" id="CHEBI:59789"/>
    </ligand>
</feature>